<evidence type="ECO:0000256" key="1">
    <source>
        <dbReference type="SAM" id="Phobius"/>
    </source>
</evidence>
<sequence>MTRQYHWRDPDALRKVRIRVNVLLVIVIGTMIWLQYDNITRFIQLLK</sequence>
<evidence type="ECO:0000313" key="3">
    <source>
        <dbReference type="Proteomes" id="UP000628448"/>
    </source>
</evidence>
<gene>
    <name evidence="2" type="ORF">I5907_10340</name>
</gene>
<protein>
    <submittedName>
        <fullName evidence="2">Uncharacterized protein</fullName>
    </submittedName>
</protein>
<keyword evidence="1" id="KW-0812">Transmembrane</keyword>
<keyword evidence="1" id="KW-1133">Transmembrane helix</keyword>
<organism evidence="2 3">
    <name type="scientific">Panacibacter microcysteis</name>
    <dbReference type="NCBI Taxonomy" id="2793269"/>
    <lineage>
        <taxon>Bacteria</taxon>
        <taxon>Pseudomonadati</taxon>
        <taxon>Bacteroidota</taxon>
        <taxon>Chitinophagia</taxon>
        <taxon>Chitinophagales</taxon>
        <taxon>Chitinophagaceae</taxon>
        <taxon>Panacibacter</taxon>
    </lineage>
</organism>
<proteinExistence type="predicted"/>
<accession>A0A931E2Y4</accession>
<dbReference type="AlphaFoldDB" id="A0A931E2Y4"/>
<comment type="caution">
    <text evidence="2">The sequence shown here is derived from an EMBL/GenBank/DDBJ whole genome shotgun (WGS) entry which is preliminary data.</text>
</comment>
<dbReference type="Proteomes" id="UP000628448">
    <property type="component" value="Unassembled WGS sequence"/>
</dbReference>
<feature type="transmembrane region" description="Helical" evidence="1">
    <location>
        <begin position="20"/>
        <end position="36"/>
    </location>
</feature>
<dbReference type="EMBL" id="JADWYR010000001">
    <property type="protein sequence ID" value="MBG9376635.1"/>
    <property type="molecule type" value="Genomic_DNA"/>
</dbReference>
<dbReference type="RefSeq" id="WP_196990638.1">
    <property type="nucleotide sequence ID" value="NZ_JADWYR010000001.1"/>
</dbReference>
<keyword evidence="1" id="KW-0472">Membrane</keyword>
<keyword evidence="3" id="KW-1185">Reference proteome</keyword>
<evidence type="ECO:0000313" key="2">
    <source>
        <dbReference type="EMBL" id="MBG9376635.1"/>
    </source>
</evidence>
<name>A0A931E2Y4_9BACT</name>
<reference evidence="2" key="1">
    <citation type="submission" date="2020-11" db="EMBL/GenBank/DDBJ databases">
        <title>Bacterial whole genome sequence for Panacibacter sp. DH6.</title>
        <authorList>
            <person name="Le V."/>
            <person name="Ko S."/>
            <person name="Ahn C.-Y."/>
            <person name="Oh H.-M."/>
        </authorList>
    </citation>
    <scope>NUCLEOTIDE SEQUENCE</scope>
    <source>
        <strain evidence="2">DH6</strain>
    </source>
</reference>